<dbReference type="SUPFAM" id="SSF53850">
    <property type="entry name" value="Periplasmic binding protein-like II"/>
    <property type="match status" value="1"/>
</dbReference>
<dbReference type="Gene3D" id="1.10.10.10">
    <property type="entry name" value="Winged helix-like DNA-binding domain superfamily/Winged helix DNA-binding domain"/>
    <property type="match status" value="1"/>
</dbReference>
<dbReference type="PANTHER" id="PTHR30419">
    <property type="entry name" value="HTH-TYPE TRANSCRIPTIONAL REGULATOR YBHD"/>
    <property type="match status" value="1"/>
</dbReference>
<dbReference type="GO" id="GO:0003700">
    <property type="term" value="F:DNA-binding transcription factor activity"/>
    <property type="evidence" value="ECO:0007669"/>
    <property type="project" value="InterPro"/>
</dbReference>
<evidence type="ECO:0000256" key="2">
    <source>
        <dbReference type="ARBA" id="ARBA00023015"/>
    </source>
</evidence>
<evidence type="ECO:0000256" key="4">
    <source>
        <dbReference type="ARBA" id="ARBA00023163"/>
    </source>
</evidence>
<dbReference type="AlphaFoldDB" id="V8QVV5"/>
<accession>V8QVV5</accession>
<dbReference type="Pfam" id="PF00126">
    <property type="entry name" value="HTH_1"/>
    <property type="match status" value="1"/>
</dbReference>
<dbReference type="HOGENOM" id="CLU_039613_6_0_4"/>
<dbReference type="InterPro" id="IPR036390">
    <property type="entry name" value="WH_DNA-bd_sf"/>
</dbReference>
<dbReference type="EMBL" id="AYXT01000001">
    <property type="protein sequence ID" value="ETF04046.1"/>
    <property type="molecule type" value="Genomic_DNA"/>
</dbReference>
<protein>
    <submittedName>
        <fullName evidence="6">LysR family transcriptional regulator</fullName>
    </submittedName>
</protein>
<keyword evidence="3" id="KW-0238">DNA-binding</keyword>
<dbReference type="Gene3D" id="3.40.190.290">
    <property type="match status" value="1"/>
</dbReference>
<dbReference type="PROSITE" id="PS50931">
    <property type="entry name" value="HTH_LYSR"/>
    <property type="match status" value="1"/>
</dbReference>
<gene>
    <name evidence="6" type="ORF">W822_02375</name>
</gene>
<dbReference type="PANTHER" id="PTHR30419:SF8">
    <property type="entry name" value="NITROGEN ASSIMILATION TRANSCRIPTIONAL ACTIVATOR-RELATED"/>
    <property type="match status" value="1"/>
</dbReference>
<dbReference type="InterPro" id="IPR036388">
    <property type="entry name" value="WH-like_DNA-bd_sf"/>
</dbReference>
<keyword evidence="4" id="KW-0804">Transcription</keyword>
<dbReference type="SUPFAM" id="SSF46785">
    <property type="entry name" value="Winged helix' DNA-binding domain"/>
    <property type="match status" value="1"/>
</dbReference>
<keyword evidence="7" id="KW-1185">Reference proteome</keyword>
<evidence type="ECO:0000313" key="6">
    <source>
        <dbReference type="EMBL" id="ETF04046.1"/>
    </source>
</evidence>
<dbReference type="InterPro" id="IPR005119">
    <property type="entry name" value="LysR_subst-bd"/>
</dbReference>
<evidence type="ECO:0000313" key="7">
    <source>
        <dbReference type="Proteomes" id="UP000018733"/>
    </source>
</evidence>
<dbReference type="STRING" id="1424334.W822_02375"/>
<dbReference type="PRINTS" id="PR00039">
    <property type="entry name" value="HTHLYSR"/>
</dbReference>
<dbReference type="eggNOG" id="COG0583">
    <property type="taxonomic scope" value="Bacteria"/>
</dbReference>
<dbReference type="InterPro" id="IPR000847">
    <property type="entry name" value="LysR_HTH_N"/>
</dbReference>
<dbReference type="GO" id="GO:0005829">
    <property type="term" value="C:cytosol"/>
    <property type="evidence" value="ECO:0007669"/>
    <property type="project" value="TreeGrafter"/>
</dbReference>
<keyword evidence="2" id="KW-0805">Transcription regulation</keyword>
<evidence type="ECO:0000256" key="1">
    <source>
        <dbReference type="ARBA" id="ARBA00009437"/>
    </source>
</evidence>
<reference evidence="6 7" key="1">
    <citation type="journal article" date="2014" name="Genome Announc.">
        <title>Draft Genome Sequence of Advenella kashmirensis Strain W13003, a Polycyclic Aromatic Hydrocarbon-Degrading Bacterium.</title>
        <authorList>
            <person name="Wang X."/>
            <person name="Jin D."/>
            <person name="Zhou L."/>
            <person name="Wu L."/>
            <person name="An W."/>
            <person name="Zhao L."/>
        </authorList>
    </citation>
    <scope>NUCLEOTIDE SEQUENCE [LARGE SCALE GENOMIC DNA]</scope>
    <source>
        <strain evidence="6 7">W13003</strain>
    </source>
</reference>
<organism evidence="6 7">
    <name type="scientific">Advenella kashmirensis W13003</name>
    <dbReference type="NCBI Taxonomy" id="1424334"/>
    <lineage>
        <taxon>Bacteria</taxon>
        <taxon>Pseudomonadati</taxon>
        <taxon>Pseudomonadota</taxon>
        <taxon>Betaproteobacteria</taxon>
        <taxon>Burkholderiales</taxon>
        <taxon>Alcaligenaceae</taxon>
    </lineage>
</organism>
<comment type="similarity">
    <text evidence="1">Belongs to the LysR transcriptional regulatory family.</text>
</comment>
<sequence>MSSTLTVHELEAFLLIAQTCNFRRAAERFHISQPAFSRIIQSAEDKLGARLLDRNTRRVELTRAGEELLPIARRIVAEFHDSLSDLSEFVAGRKGLITIACLPSAAALLPEIMFRFEQSHPRVTISLVPLSNEFVLEMVSDGRADFGISVAPASSSHVSFEPFTRDDFVLICSRKAPLAQCREVDWRVLATQPVVASGPASSIRPIVDRVLGNLGLSIAPKYEATNISVVGAMVSAGLGVAPIPRLALRLMDVTGLAVLKLSQPVVQREIGILTRTGRSLSAAASNFLDTMRSDVTDPEM</sequence>
<feature type="domain" description="HTH lysR-type" evidence="5">
    <location>
        <begin position="5"/>
        <end position="62"/>
    </location>
</feature>
<dbReference type="Proteomes" id="UP000018733">
    <property type="component" value="Unassembled WGS sequence"/>
</dbReference>
<evidence type="ECO:0000256" key="3">
    <source>
        <dbReference type="ARBA" id="ARBA00023125"/>
    </source>
</evidence>
<dbReference type="CDD" id="cd08440">
    <property type="entry name" value="PBP2_LTTR_like_4"/>
    <property type="match status" value="1"/>
</dbReference>
<dbReference type="Pfam" id="PF03466">
    <property type="entry name" value="LysR_substrate"/>
    <property type="match status" value="1"/>
</dbReference>
<dbReference type="OrthoDB" id="8675247at2"/>
<dbReference type="GO" id="GO:0003677">
    <property type="term" value="F:DNA binding"/>
    <property type="evidence" value="ECO:0007669"/>
    <property type="project" value="UniProtKB-KW"/>
</dbReference>
<comment type="caution">
    <text evidence="6">The sequence shown here is derived from an EMBL/GenBank/DDBJ whole genome shotgun (WGS) entry which is preliminary data.</text>
</comment>
<dbReference type="InterPro" id="IPR050950">
    <property type="entry name" value="HTH-type_LysR_regulators"/>
</dbReference>
<dbReference type="RefSeq" id="WP_024003543.1">
    <property type="nucleotide sequence ID" value="NZ_KI650979.1"/>
</dbReference>
<proteinExistence type="inferred from homology"/>
<dbReference type="PATRIC" id="fig|1424334.3.peg.474"/>
<name>V8QVV5_9BURK</name>
<evidence type="ECO:0000259" key="5">
    <source>
        <dbReference type="PROSITE" id="PS50931"/>
    </source>
</evidence>
<dbReference type="FunFam" id="1.10.10.10:FF:000001">
    <property type="entry name" value="LysR family transcriptional regulator"/>
    <property type="match status" value="1"/>
</dbReference>